<dbReference type="Proteomes" id="UP000198891">
    <property type="component" value="Unassembled WGS sequence"/>
</dbReference>
<dbReference type="InterPro" id="IPR037401">
    <property type="entry name" value="SnoaL-like"/>
</dbReference>
<dbReference type="RefSeq" id="WP_092554153.1">
    <property type="nucleotide sequence ID" value="NZ_FNPZ01000002.1"/>
</dbReference>
<protein>
    <submittedName>
        <fullName evidence="2">SnoaL-like domain-containing protein</fullName>
    </submittedName>
</protein>
<feature type="domain" description="SnoaL-like" evidence="1">
    <location>
        <begin position="12"/>
        <end position="105"/>
    </location>
</feature>
<proteinExistence type="predicted"/>
<dbReference type="Pfam" id="PF12680">
    <property type="entry name" value="SnoaL_2"/>
    <property type="match status" value="1"/>
</dbReference>
<gene>
    <name evidence="2" type="ORF">SAMN05216554_2563</name>
</gene>
<dbReference type="Gene3D" id="3.10.450.50">
    <property type="match status" value="1"/>
</dbReference>
<dbReference type="InterPro" id="IPR032710">
    <property type="entry name" value="NTF2-like_dom_sf"/>
</dbReference>
<sequence>MPGLENLPPAIADFFDATNRSDTERFLAAFSADAVLDDWGRSFHGRDGIATWNENENMGVQSHFEVEGFTENDGVYAVAIKVTGNGYNGGGTMAFALEGDRIARVDITG</sequence>
<dbReference type="OrthoDB" id="8080938at2"/>
<evidence type="ECO:0000313" key="3">
    <source>
        <dbReference type="Proteomes" id="UP000198891"/>
    </source>
</evidence>
<dbReference type="AlphaFoldDB" id="A0A1H3QID7"/>
<dbReference type="STRING" id="381665.SAMN05216554_2563"/>
<name>A0A1H3QID7_9MICO</name>
<accession>A0A1H3QID7</accession>
<dbReference type="SUPFAM" id="SSF54427">
    <property type="entry name" value="NTF2-like"/>
    <property type="match status" value="1"/>
</dbReference>
<organism evidence="2 3">
    <name type="scientific">Herbiconiux ginsengi</name>
    <dbReference type="NCBI Taxonomy" id="381665"/>
    <lineage>
        <taxon>Bacteria</taxon>
        <taxon>Bacillati</taxon>
        <taxon>Actinomycetota</taxon>
        <taxon>Actinomycetes</taxon>
        <taxon>Micrococcales</taxon>
        <taxon>Microbacteriaceae</taxon>
        <taxon>Herbiconiux</taxon>
    </lineage>
</organism>
<evidence type="ECO:0000313" key="2">
    <source>
        <dbReference type="EMBL" id="SDZ13364.1"/>
    </source>
</evidence>
<evidence type="ECO:0000259" key="1">
    <source>
        <dbReference type="Pfam" id="PF12680"/>
    </source>
</evidence>
<reference evidence="2 3" key="1">
    <citation type="submission" date="2016-10" db="EMBL/GenBank/DDBJ databases">
        <authorList>
            <person name="de Groot N.N."/>
        </authorList>
    </citation>
    <scope>NUCLEOTIDE SEQUENCE [LARGE SCALE GENOMIC DNA]</scope>
    <source>
        <strain evidence="2 3">CGMCC 4.3491</strain>
    </source>
</reference>
<dbReference type="EMBL" id="FNPZ01000002">
    <property type="protein sequence ID" value="SDZ13364.1"/>
    <property type="molecule type" value="Genomic_DNA"/>
</dbReference>
<keyword evidence="3" id="KW-1185">Reference proteome</keyword>